<dbReference type="SUPFAM" id="SSF48366">
    <property type="entry name" value="Ras GEF"/>
    <property type="match status" value="1"/>
</dbReference>
<dbReference type="PANTHER" id="PTHR46793">
    <property type="entry name" value="1700018F24RIK PROTEIN-RELATED-RELATED"/>
    <property type="match status" value="1"/>
</dbReference>
<evidence type="ECO:0000256" key="2">
    <source>
        <dbReference type="SAM" id="MobiDB-lite"/>
    </source>
</evidence>
<dbReference type="KEGG" id="dord:105984018"/>
<evidence type="ECO:0000313" key="5">
    <source>
        <dbReference type="RefSeq" id="XP_012869515.1"/>
    </source>
</evidence>
<evidence type="ECO:0000313" key="4">
    <source>
        <dbReference type="Proteomes" id="UP000081671"/>
    </source>
</evidence>
<evidence type="ECO:0000259" key="3">
    <source>
        <dbReference type="PROSITE" id="PS50212"/>
    </source>
</evidence>
<feature type="domain" description="N-terminal Ras-GEF" evidence="3">
    <location>
        <begin position="1"/>
        <end position="114"/>
    </location>
</feature>
<dbReference type="Proteomes" id="UP000081671">
    <property type="component" value="Unplaced"/>
</dbReference>
<sequence length="186" mass="21233">MLEKMVNLLVPLHQKEDPFFVPAFLVTYRRFTTTGQVLDLLFKRYAYFQPDCEEDEQIKNTLCSMLSMWLDKYPEDFCQPNDLTNLNKMMAYVLLNMPSADLAVRVHLLLTQLEEQETKEADKNREEFLDLGLHTAPAPEIQAEDVSMMSADVVLESAALPASQDDLVPPQESAPSRVVVQYESSV</sequence>
<keyword evidence="4" id="KW-1185">Reference proteome</keyword>
<dbReference type="AlphaFoldDB" id="A0A1S3F015"/>
<dbReference type="PANTHER" id="PTHR46793:SF3">
    <property type="entry name" value="RIKEN CDNA 4930596D02 GENE"/>
    <property type="match status" value="1"/>
</dbReference>
<dbReference type="OrthoDB" id="9617030at2759"/>
<gene>
    <name evidence="5" type="primary">LOC105984018</name>
</gene>
<keyword evidence="1" id="KW-0344">Guanine-nucleotide releasing factor</keyword>
<dbReference type="Gene3D" id="1.20.870.10">
    <property type="entry name" value="Son of sevenless (SoS) protein Chain: S domain 1"/>
    <property type="match status" value="1"/>
</dbReference>
<dbReference type="InterPro" id="IPR023578">
    <property type="entry name" value="Ras_GEF_dom_sf"/>
</dbReference>
<feature type="region of interest" description="Disordered" evidence="2">
    <location>
        <begin position="161"/>
        <end position="186"/>
    </location>
</feature>
<reference evidence="5" key="1">
    <citation type="submission" date="2025-08" db="UniProtKB">
        <authorList>
            <consortium name="RefSeq"/>
        </authorList>
    </citation>
    <scope>IDENTIFICATION</scope>
    <source>
        <tissue evidence="5">Kidney</tissue>
    </source>
</reference>
<dbReference type="RefSeq" id="XP_012869515.1">
    <property type="nucleotide sequence ID" value="XM_013014061.1"/>
</dbReference>
<evidence type="ECO:0000256" key="1">
    <source>
        <dbReference type="PROSITE-ProRule" id="PRU00135"/>
    </source>
</evidence>
<dbReference type="PROSITE" id="PS50212">
    <property type="entry name" value="RASGEF_NTER"/>
    <property type="match status" value="1"/>
</dbReference>
<dbReference type="GO" id="GO:0005085">
    <property type="term" value="F:guanyl-nucleotide exchange factor activity"/>
    <property type="evidence" value="ECO:0007669"/>
    <property type="project" value="UniProtKB-KW"/>
</dbReference>
<dbReference type="InterPro" id="IPR000651">
    <property type="entry name" value="Ras-like_Gua-exchang_fac_N"/>
</dbReference>
<dbReference type="Pfam" id="PF00618">
    <property type="entry name" value="RasGEF_N"/>
    <property type="match status" value="1"/>
</dbReference>
<dbReference type="GeneID" id="105984018"/>
<name>A0A1S3F015_DIPOR</name>
<organism evidence="4 5">
    <name type="scientific">Dipodomys ordii</name>
    <name type="common">Ord's kangaroo rat</name>
    <dbReference type="NCBI Taxonomy" id="10020"/>
    <lineage>
        <taxon>Eukaryota</taxon>
        <taxon>Metazoa</taxon>
        <taxon>Chordata</taxon>
        <taxon>Craniata</taxon>
        <taxon>Vertebrata</taxon>
        <taxon>Euteleostomi</taxon>
        <taxon>Mammalia</taxon>
        <taxon>Eutheria</taxon>
        <taxon>Euarchontoglires</taxon>
        <taxon>Glires</taxon>
        <taxon>Rodentia</taxon>
        <taxon>Castorimorpha</taxon>
        <taxon>Heteromyidae</taxon>
        <taxon>Dipodomyinae</taxon>
        <taxon>Dipodomys</taxon>
    </lineage>
</organism>
<dbReference type="InParanoid" id="A0A1S3F015"/>
<dbReference type="SMART" id="SM00229">
    <property type="entry name" value="RasGEFN"/>
    <property type="match status" value="1"/>
</dbReference>
<proteinExistence type="predicted"/>
<dbReference type="CDD" id="cd06224">
    <property type="entry name" value="REM"/>
    <property type="match status" value="1"/>
</dbReference>
<accession>A0A1S3F015</accession>
<protein>
    <submittedName>
        <fullName evidence="5">Ral guanine nucleotide dissociation stimulator-like</fullName>
    </submittedName>
</protein>